<dbReference type="InParanoid" id="E4Y2V0"/>
<keyword evidence="3" id="KW-1185">Reference proteome</keyword>
<feature type="transmembrane region" description="Helical" evidence="1">
    <location>
        <begin position="34"/>
        <end position="52"/>
    </location>
</feature>
<feature type="transmembrane region" description="Helical" evidence="1">
    <location>
        <begin position="64"/>
        <end position="81"/>
    </location>
</feature>
<keyword evidence="1" id="KW-1133">Transmembrane helix</keyword>
<dbReference type="EMBL" id="FN653946">
    <property type="protein sequence ID" value="CBY16180.1"/>
    <property type="molecule type" value="Genomic_DNA"/>
</dbReference>
<feature type="non-terminal residue" evidence="2">
    <location>
        <position position="1"/>
    </location>
</feature>
<sequence>PQNFNPLKISSVLLTNQHRVFFSSRIYSTNQHRVFYLQFTLSSVFGHFFLSSRSSFVDLSTIKISNRVLFVVVVIVVVQLLF</sequence>
<keyword evidence="1" id="KW-0472">Membrane</keyword>
<evidence type="ECO:0000256" key="1">
    <source>
        <dbReference type="SAM" id="Phobius"/>
    </source>
</evidence>
<gene>
    <name evidence="2" type="ORF">GSOID_T00016509001</name>
</gene>
<evidence type="ECO:0000313" key="3">
    <source>
        <dbReference type="Proteomes" id="UP000001307"/>
    </source>
</evidence>
<dbReference type="Proteomes" id="UP000001307">
    <property type="component" value="Unassembled WGS sequence"/>
</dbReference>
<evidence type="ECO:0000313" key="2">
    <source>
        <dbReference type="EMBL" id="CBY16180.1"/>
    </source>
</evidence>
<proteinExistence type="predicted"/>
<keyword evidence="1" id="KW-0812">Transmembrane</keyword>
<protein>
    <submittedName>
        <fullName evidence="2">Uncharacterized protein</fullName>
    </submittedName>
</protein>
<accession>E4Y2V0</accession>
<dbReference type="AlphaFoldDB" id="E4Y2V0"/>
<reference evidence="2" key="1">
    <citation type="journal article" date="2010" name="Science">
        <title>Plasticity of animal genome architecture unmasked by rapid evolution of a pelagic tunicate.</title>
        <authorList>
            <person name="Denoeud F."/>
            <person name="Henriet S."/>
            <person name="Mungpakdee S."/>
            <person name="Aury J.M."/>
            <person name="Da Silva C."/>
            <person name="Brinkmann H."/>
            <person name="Mikhaleva J."/>
            <person name="Olsen L.C."/>
            <person name="Jubin C."/>
            <person name="Canestro C."/>
            <person name="Bouquet J.M."/>
            <person name="Danks G."/>
            <person name="Poulain J."/>
            <person name="Campsteijn C."/>
            <person name="Adamski M."/>
            <person name="Cross I."/>
            <person name="Yadetie F."/>
            <person name="Muffato M."/>
            <person name="Louis A."/>
            <person name="Butcher S."/>
            <person name="Tsagkogeorga G."/>
            <person name="Konrad A."/>
            <person name="Singh S."/>
            <person name="Jensen M.F."/>
            <person name="Cong E.H."/>
            <person name="Eikeseth-Otteraa H."/>
            <person name="Noel B."/>
            <person name="Anthouard V."/>
            <person name="Porcel B.M."/>
            <person name="Kachouri-Lafond R."/>
            <person name="Nishino A."/>
            <person name="Ugolini M."/>
            <person name="Chourrout P."/>
            <person name="Nishida H."/>
            <person name="Aasland R."/>
            <person name="Huzurbazar S."/>
            <person name="Westhof E."/>
            <person name="Delsuc F."/>
            <person name="Lehrach H."/>
            <person name="Reinhardt R."/>
            <person name="Weissenbach J."/>
            <person name="Roy S.W."/>
            <person name="Artiguenave F."/>
            <person name="Postlethwait J.H."/>
            <person name="Manak J.R."/>
            <person name="Thompson E.M."/>
            <person name="Jaillon O."/>
            <person name="Du Pasquier L."/>
            <person name="Boudinot P."/>
            <person name="Liberles D.A."/>
            <person name="Volff J.N."/>
            <person name="Philippe H."/>
            <person name="Lenhard B."/>
            <person name="Roest Crollius H."/>
            <person name="Wincker P."/>
            <person name="Chourrout D."/>
        </authorList>
    </citation>
    <scope>NUCLEOTIDE SEQUENCE [LARGE SCALE GENOMIC DNA]</scope>
</reference>
<name>E4Y2V0_OIKDI</name>
<organism evidence="2">
    <name type="scientific">Oikopleura dioica</name>
    <name type="common">Tunicate</name>
    <dbReference type="NCBI Taxonomy" id="34765"/>
    <lineage>
        <taxon>Eukaryota</taxon>
        <taxon>Metazoa</taxon>
        <taxon>Chordata</taxon>
        <taxon>Tunicata</taxon>
        <taxon>Appendicularia</taxon>
        <taxon>Copelata</taxon>
        <taxon>Oikopleuridae</taxon>
        <taxon>Oikopleura</taxon>
    </lineage>
</organism>